<dbReference type="Pfam" id="PF00990">
    <property type="entry name" value="GGDEF"/>
    <property type="match status" value="1"/>
</dbReference>
<dbReference type="Gene3D" id="3.30.70.270">
    <property type="match status" value="1"/>
</dbReference>
<dbReference type="PANTHER" id="PTHR44757">
    <property type="entry name" value="DIGUANYLATE CYCLASE DGCP"/>
    <property type="match status" value="1"/>
</dbReference>
<dbReference type="Gene3D" id="3.30.450.20">
    <property type="entry name" value="PAS domain"/>
    <property type="match status" value="1"/>
</dbReference>
<dbReference type="InterPro" id="IPR052155">
    <property type="entry name" value="Biofilm_reg_signaling"/>
</dbReference>
<dbReference type="NCBIfam" id="TIGR00229">
    <property type="entry name" value="sensory_box"/>
    <property type="match status" value="1"/>
</dbReference>
<evidence type="ECO:0000313" key="4">
    <source>
        <dbReference type="Proteomes" id="UP000682403"/>
    </source>
</evidence>
<evidence type="ECO:0000259" key="1">
    <source>
        <dbReference type="PROSITE" id="PS50883"/>
    </source>
</evidence>
<dbReference type="InterPro" id="IPR013656">
    <property type="entry name" value="PAS_4"/>
</dbReference>
<dbReference type="SUPFAM" id="SSF55073">
    <property type="entry name" value="Nucleotide cyclase"/>
    <property type="match status" value="1"/>
</dbReference>
<dbReference type="EMBL" id="JAGVRK010000001">
    <property type="protein sequence ID" value="MBS2968527.1"/>
    <property type="molecule type" value="Genomic_DNA"/>
</dbReference>
<dbReference type="SUPFAM" id="SSF55785">
    <property type="entry name" value="PYP-like sensor domain (PAS domain)"/>
    <property type="match status" value="1"/>
</dbReference>
<keyword evidence="4" id="KW-1185">Reference proteome</keyword>
<protein>
    <submittedName>
        <fullName evidence="3">EAL domain-containing protein</fullName>
    </submittedName>
</protein>
<dbReference type="InterPro" id="IPR000014">
    <property type="entry name" value="PAS"/>
</dbReference>
<dbReference type="Pfam" id="PF00563">
    <property type="entry name" value="EAL"/>
    <property type="match status" value="1"/>
</dbReference>
<dbReference type="InterPro" id="IPR001633">
    <property type="entry name" value="EAL_dom"/>
</dbReference>
<dbReference type="Gene3D" id="3.20.20.450">
    <property type="entry name" value="EAL domain"/>
    <property type="match status" value="1"/>
</dbReference>
<dbReference type="SMART" id="SM00267">
    <property type="entry name" value="GGDEF"/>
    <property type="match status" value="1"/>
</dbReference>
<accession>A0ABS5LCU3</accession>
<evidence type="ECO:0000313" key="3">
    <source>
        <dbReference type="EMBL" id="MBS2968527.1"/>
    </source>
</evidence>
<dbReference type="CDD" id="cd01948">
    <property type="entry name" value="EAL"/>
    <property type="match status" value="1"/>
</dbReference>
<reference evidence="3 4" key="1">
    <citation type="submission" date="2021-04" db="EMBL/GenBank/DDBJ databases">
        <title>Metabacillus sp. strain KIGAM252 whole genome sequence.</title>
        <authorList>
            <person name="Seo M.-J."/>
            <person name="Cho E.-S."/>
            <person name="Hwang C.Y."/>
            <person name="Yoon D.J."/>
        </authorList>
    </citation>
    <scope>NUCLEOTIDE SEQUENCE [LARGE SCALE GENOMIC DNA]</scope>
    <source>
        <strain evidence="3 4">KIGAM252</strain>
    </source>
</reference>
<dbReference type="InterPro" id="IPR035919">
    <property type="entry name" value="EAL_sf"/>
</dbReference>
<dbReference type="InterPro" id="IPR029787">
    <property type="entry name" value="Nucleotide_cyclase"/>
</dbReference>
<dbReference type="CDD" id="cd00130">
    <property type="entry name" value="PAS"/>
    <property type="match status" value="1"/>
</dbReference>
<feature type="domain" description="EAL" evidence="1">
    <location>
        <begin position="307"/>
        <end position="561"/>
    </location>
</feature>
<dbReference type="PROSITE" id="PS50883">
    <property type="entry name" value="EAL"/>
    <property type="match status" value="1"/>
</dbReference>
<dbReference type="RefSeq" id="WP_211557396.1">
    <property type="nucleotide sequence ID" value="NZ_JAGVRK010000001.1"/>
</dbReference>
<gene>
    <name evidence="3" type="ORF">J9317_07120</name>
</gene>
<name>A0ABS5LCU3_9BACI</name>
<evidence type="ECO:0000259" key="2">
    <source>
        <dbReference type="PROSITE" id="PS50887"/>
    </source>
</evidence>
<dbReference type="PROSITE" id="PS50887">
    <property type="entry name" value="GGDEF"/>
    <property type="match status" value="1"/>
</dbReference>
<dbReference type="Proteomes" id="UP000682403">
    <property type="component" value="Unassembled WGS sequence"/>
</dbReference>
<dbReference type="PANTHER" id="PTHR44757:SF2">
    <property type="entry name" value="BIOFILM ARCHITECTURE MAINTENANCE PROTEIN MBAA"/>
    <property type="match status" value="1"/>
</dbReference>
<organism evidence="3 4">
    <name type="scientific">Metabacillus flavus</name>
    <dbReference type="NCBI Taxonomy" id="2823519"/>
    <lineage>
        <taxon>Bacteria</taxon>
        <taxon>Bacillati</taxon>
        <taxon>Bacillota</taxon>
        <taxon>Bacilli</taxon>
        <taxon>Bacillales</taxon>
        <taxon>Bacillaceae</taxon>
        <taxon>Metabacillus</taxon>
    </lineage>
</organism>
<proteinExistence type="predicted"/>
<dbReference type="Pfam" id="PF08448">
    <property type="entry name" value="PAS_4"/>
    <property type="match status" value="1"/>
</dbReference>
<dbReference type="CDD" id="cd01949">
    <property type="entry name" value="GGDEF"/>
    <property type="match status" value="1"/>
</dbReference>
<dbReference type="NCBIfam" id="TIGR00254">
    <property type="entry name" value="GGDEF"/>
    <property type="match status" value="1"/>
</dbReference>
<sequence length="563" mass="65284">MNPKSPEFEAEAGNPVQERDHSLESLYKYHPDAILRIDCTGRILFANDSASELFKRPQDGFSGSHYSSILTESEWEKEEMILSRPDEVNLPCTREIILQGERVCKITSVPILLDGTLEGFFLNFRDVTDMKRAEEKIAHSSYYDELTMLPNDRMVMEKLEYITSEKIERTAIIKVNIDRFKYINEMFGKKTGDTIIREIGRELRKLVPKQFFVGRFFNDEFVVIADRLQDTDFFYTVAGEMAKGFKKRYIVDEQEYRVQVSFGVAIYPDHGTNPDMLLKKSDLALKISKESALGRYSEEKSQEIERRYFLQKELMHALKRNEFLLYYQPQFDTRTNQITGMEVLLRWNHPTLGIISPAEFIPIAEETGLIIEIGKWSMQEACRQLRHWQETKSPGLRLSMNLSVKQFYQPDLVPMVTNVLRDNSIIPDHFELEFTESLSMHNSETFIRTIRDLKNIKIHLSIDDFGTGYSSLSYLTQLPLDKIKIDRSFVHNMLSSKQDEIVIKAIIGLAENLGLQMIAEGVESEMQAAFLEAHGCHHMQGFLFSRPLPHDQITEMLSKQYIS</sequence>
<dbReference type="InterPro" id="IPR000160">
    <property type="entry name" value="GGDEF_dom"/>
</dbReference>
<feature type="domain" description="GGDEF" evidence="2">
    <location>
        <begin position="168"/>
        <end position="303"/>
    </location>
</feature>
<dbReference type="InterPro" id="IPR043128">
    <property type="entry name" value="Rev_trsase/Diguanyl_cyclase"/>
</dbReference>
<dbReference type="InterPro" id="IPR035965">
    <property type="entry name" value="PAS-like_dom_sf"/>
</dbReference>
<dbReference type="SUPFAM" id="SSF141868">
    <property type="entry name" value="EAL domain-like"/>
    <property type="match status" value="1"/>
</dbReference>
<comment type="caution">
    <text evidence="3">The sequence shown here is derived from an EMBL/GenBank/DDBJ whole genome shotgun (WGS) entry which is preliminary data.</text>
</comment>
<dbReference type="SMART" id="SM00052">
    <property type="entry name" value="EAL"/>
    <property type="match status" value="1"/>
</dbReference>